<reference evidence="6" key="2">
    <citation type="submission" date="2020-09" db="EMBL/GenBank/DDBJ databases">
        <authorList>
            <person name="Sun Q."/>
            <person name="Zhou Y."/>
        </authorList>
    </citation>
    <scope>NUCLEOTIDE SEQUENCE</scope>
    <source>
        <strain evidence="6">CGMCC 1.12214</strain>
    </source>
</reference>
<feature type="transmembrane region" description="Helical" evidence="5">
    <location>
        <begin position="41"/>
        <end position="60"/>
    </location>
</feature>
<dbReference type="Proteomes" id="UP000603912">
    <property type="component" value="Unassembled WGS sequence"/>
</dbReference>
<keyword evidence="3 5" id="KW-1133">Transmembrane helix</keyword>
<dbReference type="AlphaFoldDB" id="A0A917I8R7"/>
<evidence type="ECO:0000256" key="3">
    <source>
        <dbReference type="ARBA" id="ARBA00022989"/>
    </source>
</evidence>
<feature type="transmembrane region" description="Helical" evidence="5">
    <location>
        <begin position="117"/>
        <end position="143"/>
    </location>
</feature>
<dbReference type="Gene3D" id="1.20.120.1630">
    <property type="match status" value="1"/>
</dbReference>
<organism evidence="6 7">
    <name type="scientific">Alsobacter metallidurans</name>
    <dbReference type="NCBI Taxonomy" id="340221"/>
    <lineage>
        <taxon>Bacteria</taxon>
        <taxon>Pseudomonadati</taxon>
        <taxon>Pseudomonadota</taxon>
        <taxon>Alphaproteobacteria</taxon>
        <taxon>Hyphomicrobiales</taxon>
        <taxon>Alsobacteraceae</taxon>
        <taxon>Alsobacter</taxon>
    </lineage>
</organism>
<evidence type="ECO:0000256" key="4">
    <source>
        <dbReference type="ARBA" id="ARBA00023136"/>
    </source>
</evidence>
<dbReference type="InterPro" id="IPR007269">
    <property type="entry name" value="ICMT_MeTrfase"/>
</dbReference>
<keyword evidence="4 5" id="KW-0472">Membrane</keyword>
<dbReference type="EMBL" id="BMES01000002">
    <property type="protein sequence ID" value="GGH20787.1"/>
    <property type="molecule type" value="Genomic_DNA"/>
</dbReference>
<dbReference type="GO" id="GO:0016020">
    <property type="term" value="C:membrane"/>
    <property type="evidence" value="ECO:0007669"/>
    <property type="project" value="UniProtKB-SubCell"/>
</dbReference>
<evidence type="ECO:0000256" key="2">
    <source>
        <dbReference type="ARBA" id="ARBA00022692"/>
    </source>
</evidence>
<comment type="caution">
    <text evidence="6">The sequence shown here is derived from an EMBL/GenBank/DDBJ whole genome shotgun (WGS) entry which is preliminary data.</text>
</comment>
<evidence type="ECO:0000313" key="7">
    <source>
        <dbReference type="Proteomes" id="UP000603912"/>
    </source>
</evidence>
<feature type="transmembrane region" description="Helical" evidence="5">
    <location>
        <begin position="67"/>
        <end position="85"/>
    </location>
</feature>
<dbReference type="GO" id="GO:0004671">
    <property type="term" value="F:protein C-terminal S-isoprenylcysteine carboxyl O-methyltransferase activity"/>
    <property type="evidence" value="ECO:0007669"/>
    <property type="project" value="InterPro"/>
</dbReference>
<proteinExistence type="predicted"/>
<keyword evidence="7" id="KW-1185">Reference proteome</keyword>
<name>A0A917I8R7_9HYPH</name>
<dbReference type="RefSeq" id="WP_188518064.1">
    <property type="nucleotide sequence ID" value="NZ_BMES01000002.1"/>
</dbReference>
<reference evidence="6" key="1">
    <citation type="journal article" date="2014" name="Int. J. Syst. Evol. Microbiol.">
        <title>Complete genome sequence of Corynebacterium casei LMG S-19264T (=DSM 44701T), isolated from a smear-ripened cheese.</title>
        <authorList>
            <consortium name="US DOE Joint Genome Institute (JGI-PGF)"/>
            <person name="Walter F."/>
            <person name="Albersmeier A."/>
            <person name="Kalinowski J."/>
            <person name="Ruckert C."/>
        </authorList>
    </citation>
    <scope>NUCLEOTIDE SEQUENCE</scope>
    <source>
        <strain evidence="6">CGMCC 1.12214</strain>
    </source>
</reference>
<keyword evidence="2 5" id="KW-0812">Transmembrane</keyword>
<evidence type="ECO:0000256" key="1">
    <source>
        <dbReference type="ARBA" id="ARBA00004141"/>
    </source>
</evidence>
<dbReference type="Pfam" id="PF04140">
    <property type="entry name" value="ICMT"/>
    <property type="match status" value="1"/>
</dbReference>
<evidence type="ECO:0000256" key="5">
    <source>
        <dbReference type="SAM" id="Phobius"/>
    </source>
</evidence>
<protein>
    <submittedName>
        <fullName evidence="6">Membrane protein</fullName>
    </submittedName>
</protein>
<evidence type="ECO:0000313" key="6">
    <source>
        <dbReference type="EMBL" id="GGH20787.1"/>
    </source>
</evidence>
<sequence>MTGAALLLALVTAERLGELVLARRNTAGLLARGGVEIAPGHYPLVVALHAAWLAYLWTAGLNQPVQIGWLAVFGLLQILRAWVLLTLGSRWTTRILVVPGETLVASGPYRILPHPNYAVVIGEIAVLPLCLGLTGAAIVFSLLNAAVLTIRIRAENAALAELRRDGRV</sequence>
<comment type="subcellular location">
    <subcellularLocation>
        <location evidence="1">Membrane</location>
        <topology evidence="1">Multi-pass membrane protein</topology>
    </subcellularLocation>
</comment>
<gene>
    <name evidence="6" type="ORF">GCM10007036_24590</name>
</gene>
<accession>A0A917I8R7</accession>